<sequence>MLPDIFDDIAIEWTNMLGTGAQRSTQGRDSDDTPVTDSTSPPTSGSRKRGSSGATKSTADSPSKKAEPPMSPSSSGRAKKSKLVLAKLLSKMKADDEQTSKALSHLNAEQHQRREVERQAYRQCLQLAIDCGIDDGSEEYFFLHEHFKDELERDAYLLIETREARRSWIQRAFEKHRRG</sequence>
<proteinExistence type="predicted"/>
<dbReference type="AlphaFoldDB" id="A0A8T0WEP7"/>
<comment type="caution">
    <text evidence="2">The sequence shown here is derived from an EMBL/GenBank/DDBJ whole genome shotgun (WGS) entry which is preliminary data.</text>
</comment>
<name>A0A8T0WEP7_PANVG</name>
<feature type="compositionally biased region" description="Low complexity" evidence="1">
    <location>
        <begin position="33"/>
        <end position="44"/>
    </location>
</feature>
<dbReference type="PANTHER" id="PTHR47069">
    <property type="match status" value="1"/>
</dbReference>
<keyword evidence="3" id="KW-1185">Reference proteome</keyword>
<gene>
    <name evidence="2" type="ORF">PVAP13_2KG452800</name>
</gene>
<evidence type="ECO:0000313" key="2">
    <source>
        <dbReference type="EMBL" id="KAG2645805.1"/>
    </source>
</evidence>
<feature type="region of interest" description="Disordered" evidence="1">
    <location>
        <begin position="17"/>
        <end position="80"/>
    </location>
</feature>
<organism evidence="2 3">
    <name type="scientific">Panicum virgatum</name>
    <name type="common">Blackwell switchgrass</name>
    <dbReference type="NCBI Taxonomy" id="38727"/>
    <lineage>
        <taxon>Eukaryota</taxon>
        <taxon>Viridiplantae</taxon>
        <taxon>Streptophyta</taxon>
        <taxon>Embryophyta</taxon>
        <taxon>Tracheophyta</taxon>
        <taxon>Spermatophyta</taxon>
        <taxon>Magnoliopsida</taxon>
        <taxon>Liliopsida</taxon>
        <taxon>Poales</taxon>
        <taxon>Poaceae</taxon>
        <taxon>PACMAD clade</taxon>
        <taxon>Panicoideae</taxon>
        <taxon>Panicodae</taxon>
        <taxon>Paniceae</taxon>
        <taxon>Panicinae</taxon>
        <taxon>Panicum</taxon>
        <taxon>Panicum sect. Hiantes</taxon>
    </lineage>
</organism>
<dbReference type="EMBL" id="CM029039">
    <property type="protein sequence ID" value="KAG2645805.1"/>
    <property type="molecule type" value="Genomic_DNA"/>
</dbReference>
<evidence type="ECO:0000313" key="3">
    <source>
        <dbReference type="Proteomes" id="UP000823388"/>
    </source>
</evidence>
<dbReference type="PANTHER" id="PTHR47069:SF11">
    <property type="entry name" value="OS04G0275550 PROTEIN"/>
    <property type="match status" value="1"/>
</dbReference>
<dbReference type="Proteomes" id="UP000823388">
    <property type="component" value="Chromosome 2K"/>
</dbReference>
<protein>
    <submittedName>
        <fullName evidence="2">Uncharacterized protein</fullName>
    </submittedName>
</protein>
<accession>A0A8T0WEP7</accession>
<feature type="compositionally biased region" description="Polar residues" evidence="1">
    <location>
        <begin position="52"/>
        <end position="61"/>
    </location>
</feature>
<evidence type="ECO:0000256" key="1">
    <source>
        <dbReference type="SAM" id="MobiDB-lite"/>
    </source>
</evidence>
<reference evidence="2 3" key="1">
    <citation type="submission" date="2020-05" db="EMBL/GenBank/DDBJ databases">
        <title>WGS assembly of Panicum virgatum.</title>
        <authorList>
            <person name="Lovell J.T."/>
            <person name="Jenkins J."/>
            <person name="Shu S."/>
            <person name="Juenger T.E."/>
            <person name="Schmutz J."/>
        </authorList>
    </citation>
    <scope>NUCLEOTIDE SEQUENCE [LARGE SCALE GENOMIC DNA]</scope>
    <source>
        <strain evidence="3">cv. AP13</strain>
    </source>
</reference>
<feature type="region of interest" description="Disordered" evidence="1">
    <location>
        <begin position="92"/>
        <end position="111"/>
    </location>
</feature>